<dbReference type="PaxDb" id="4081-Solyc04g050980.1.1"/>
<evidence type="ECO:0000256" key="1">
    <source>
        <dbReference type="SAM" id="MobiDB-lite"/>
    </source>
</evidence>
<accession>K4BS60</accession>
<evidence type="ECO:0000313" key="2">
    <source>
        <dbReference type="EnsemblPlants" id="Solyc04g050980.1.1"/>
    </source>
</evidence>
<reference evidence="2" key="2">
    <citation type="submission" date="2015-06" db="UniProtKB">
        <authorList>
            <consortium name="EnsemblPlants"/>
        </authorList>
    </citation>
    <scope>IDENTIFICATION</scope>
    <source>
        <strain evidence="2">cv. Heinz 1706</strain>
    </source>
</reference>
<reference evidence="2" key="1">
    <citation type="journal article" date="2012" name="Nature">
        <title>The tomato genome sequence provides insights into fleshy fruit evolution.</title>
        <authorList>
            <consortium name="Tomato Genome Consortium"/>
        </authorList>
    </citation>
    <scope>NUCLEOTIDE SEQUENCE [LARGE SCALE GENOMIC DNA]</scope>
    <source>
        <strain evidence="2">cv. Heinz 1706</strain>
    </source>
</reference>
<protein>
    <submittedName>
        <fullName evidence="2">Uncharacterized protein</fullName>
    </submittedName>
</protein>
<sequence length="122" mass="13879">MTREKEKVDTCSSPPKKKSRKTITPIKNKTPPKIISNQPCLRKSPRSVNVAKRPKSPLLKKQAKKPAYVPYYTGTKQNVEIKSNVASEISIHRERSPGSFNTLPYVTYLVQGSSSRFHYTFK</sequence>
<dbReference type="PhylomeDB" id="K4BS60"/>
<dbReference type="AlphaFoldDB" id="K4BS60"/>
<feature type="region of interest" description="Disordered" evidence="1">
    <location>
        <begin position="1"/>
        <end position="62"/>
    </location>
</feature>
<dbReference type="InParanoid" id="K4BS60"/>
<evidence type="ECO:0000313" key="3">
    <source>
        <dbReference type="Proteomes" id="UP000004994"/>
    </source>
</evidence>
<keyword evidence="3" id="KW-1185">Reference proteome</keyword>
<dbReference type="EnsemblPlants" id="Solyc04g050980.1.1">
    <property type="protein sequence ID" value="Solyc04g050980.1.1"/>
    <property type="gene ID" value="Solyc04g050980.1"/>
</dbReference>
<proteinExistence type="predicted"/>
<dbReference type="HOGENOM" id="CLU_2030775_0_0_1"/>
<name>K4BS60_SOLLC</name>
<organism evidence="2">
    <name type="scientific">Solanum lycopersicum</name>
    <name type="common">Tomato</name>
    <name type="synonym">Lycopersicon esculentum</name>
    <dbReference type="NCBI Taxonomy" id="4081"/>
    <lineage>
        <taxon>Eukaryota</taxon>
        <taxon>Viridiplantae</taxon>
        <taxon>Streptophyta</taxon>
        <taxon>Embryophyta</taxon>
        <taxon>Tracheophyta</taxon>
        <taxon>Spermatophyta</taxon>
        <taxon>Magnoliopsida</taxon>
        <taxon>eudicotyledons</taxon>
        <taxon>Gunneridae</taxon>
        <taxon>Pentapetalae</taxon>
        <taxon>asterids</taxon>
        <taxon>lamiids</taxon>
        <taxon>Solanales</taxon>
        <taxon>Solanaceae</taxon>
        <taxon>Solanoideae</taxon>
        <taxon>Solaneae</taxon>
        <taxon>Solanum</taxon>
        <taxon>Solanum subgen. Lycopersicon</taxon>
    </lineage>
</organism>
<dbReference type="Gramene" id="Solyc04g050980.1.1">
    <property type="protein sequence ID" value="Solyc04g050980.1.1"/>
    <property type="gene ID" value="Solyc04g050980.1"/>
</dbReference>
<dbReference type="Proteomes" id="UP000004994">
    <property type="component" value="Chromosome 4"/>
</dbReference>